<dbReference type="AlphaFoldDB" id="A0A0C5UY38"/>
<dbReference type="KEGG" id="gsn:YC6258_00144"/>
<name>A0A0C5UY38_9GAMM</name>
<gene>
    <name evidence="1" type="ORF">YC6258_00144</name>
</gene>
<proteinExistence type="predicted"/>
<dbReference type="HOGENOM" id="CLU_2508078_0_0_6"/>
<dbReference type="STRING" id="1445510.YC6258_00144"/>
<sequence>MSPEAAEIQSKILASKAIDCHIKYLDDYPEPLQKAMYETIQNGGSYAEAESALKIRVAEAHFAGDDLLVQQFGQVTESVIQCVGS</sequence>
<evidence type="ECO:0000313" key="1">
    <source>
        <dbReference type="EMBL" id="AJQ92200.1"/>
    </source>
</evidence>
<dbReference type="Proteomes" id="UP000032266">
    <property type="component" value="Chromosome"/>
</dbReference>
<protein>
    <submittedName>
        <fullName evidence="1">Uncharacterized protein</fullName>
    </submittedName>
</protein>
<evidence type="ECO:0000313" key="2">
    <source>
        <dbReference type="Proteomes" id="UP000032266"/>
    </source>
</evidence>
<dbReference type="EMBL" id="CP007142">
    <property type="protein sequence ID" value="AJQ92200.1"/>
    <property type="molecule type" value="Genomic_DNA"/>
</dbReference>
<organism evidence="1 2">
    <name type="scientific">Gynuella sunshinyii YC6258</name>
    <dbReference type="NCBI Taxonomy" id="1445510"/>
    <lineage>
        <taxon>Bacteria</taxon>
        <taxon>Pseudomonadati</taxon>
        <taxon>Pseudomonadota</taxon>
        <taxon>Gammaproteobacteria</taxon>
        <taxon>Oceanospirillales</taxon>
        <taxon>Saccharospirillaceae</taxon>
        <taxon>Gynuella</taxon>
    </lineage>
</organism>
<keyword evidence="2" id="KW-1185">Reference proteome</keyword>
<accession>A0A0C5UY38</accession>
<reference evidence="1 2" key="1">
    <citation type="submission" date="2014-01" db="EMBL/GenBank/DDBJ databases">
        <title>Full genme sequencing of cellulolytic bacterium Gynuella sunshinyii YC6258T gen. nov., sp. nov.</title>
        <authorList>
            <person name="Khan H."/>
            <person name="Chung E.J."/>
            <person name="Chung Y.R."/>
        </authorList>
    </citation>
    <scope>NUCLEOTIDE SEQUENCE [LARGE SCALE GENOMIC DNA]</scope>
    <source>
        <strain evidence="1 2">YC6258</strain>
    </source>
</reference>